<protein>
    <submittedName>
        <fullName evidence="1">Retropepsin-like aspartic protease</fullName>
        <ecNumber evidence="1">3.4.23.-</ecNumber>
    </submittedName>
</protein>
<evidence type="ECO:0000313" key="2">
    <source>
        <dbReference type="Proteomes" id="UP001595793"/>
    </source>
</evidence>
<dbReference type="SUPFAM" id="SSF50630">
    <property type="entry name" value="Acid proteases"/>
    <property type="match status" value="1"/>
</dbReference>
<keyword evidence="1" id="KW-0378">Hydrolase</keyword>
<name>A0ABV8H5B5_9FLAO</name>
<dbReference type="GO" id="GO:0016787">
    <property type="term" value="F:hydrolase activity"/>
    <property type="evidence" value="ECO:0007669"/>
    <property type="project" value="UniProtKB-KW"/>
</dbReference>
<dbReference type="EMBL" id="JBHSAS010000006">
    <property type="protein sequence ID" value="MFC4027319.1"/>
    <property type="molecule type" value="Genomic_DNA"/>
</dbReference>
<dbReference type="Pfam" id="PF13650">
    <property type="entry name" value="Asp_protease_2"/>
    <property type="match status" value="1"/>
</dbReference>
<dbReference type="InterPro" id="IPR021109">
    <property type="entry name" value="Peptidase_aspartic_dom_sf"/>
</dbReference>
<reference evidence="2" key="1">
    <citation type="journal article" date="2019" name="Int. J. Syst. Evol. Microbiol.">
        <title>The Global Catalogue of Microorganisms (GCM) 10K type strain sequencing project: providing services to taxonomists for standard genome sequencing and annotation.</title>
        <authorList>
            <consortium name="The Broad Institute Genomics Platform"/>
            <consortium name="The Broad Institute Genome Sequencing Center for Infectious Disease"/>
            <person name="Wu L."/>
            <person name="Ma J."/>
        </authorList>
    </citation>
    <scope>NUCLEOTIDE SEQUENCE [LARGE SCALE GENOMIC DNA]</scope>
    <source>
        <strain evidence="2">CECT 9128</strain>
    </source>
</reference>
<evidence type="ECO:0000313" key="1">
    <source>
        <dbReference type="EMBL" id="MFC4027319.1"/>
    </source>
</evidence>
<proteinExistence type="predicted"/>
<dbReference type="Proteomes" id="UP001595793">
    <property type="component" value="Unassembled WGS sequence"/>
</dbReference>
<dbReference type="RefSeq" id="WP_290234422.1">
    <property type="nucleotide sequence ID" value="NZ_JAUFPZ010000002.1"/>
</dbReference>
<accession>A0ABV8H5B5</accession>
<sequence>MIKATVNGVSGNFVFDTGAGLNLLTKDFADKIDNLDKTHHFYTGHRATGEAITTDLYQSDILEIGDFSINNEQFAVMISIFR</sequence>
<gene>
    <name evidence="1" type="ORF">ACFOS1_07875</name>
</gene>
<organism evidence="1 2">
    <name type="scientific">Zunongwangia endophytica</name>
    <dbReference type="NCBI Taxonomy" id="1808945"/>
    <lineage>
        <taxon>Bacteria</taxon>
        <taxon>Pseudomonadati</taxon>
        <taxon>Bacteroidota</taxon>
        <taxon>Flavobacteriia</taxon>
        <taxon>Flavobacteriales</taxon>
        <taxon>Flavobacteriaceae</taxon>
        <taxon>Zunongwangia</taxon>
    </lineage>
</organism>
<keyword evidence="2" id="KW-1185">Reference proteome</keyword>
<dbReference type="Gene3D" id="2.40.70.10">
    <property type="entry name" value="Acid Proteases"/>
    <property type="match status" value="1"/>
</dbReference>
<dbReference type="EC" id="3.4.23.-" evidence="1"/>
<comment type="caution">
    <text evidence="1">The sequence shown here is derived from an EMBL/GenBank/DDBJ whole genome shotgun (WGS) entry which is preliminary data.</text>
</comment>